<feature type="non-terminal residue" evidence="2">
    <location>
        <position position="1"/>
    </location>
</feature>
<sequence>LCLDEHVTYFILPRIEGHFVRWLFIDDELLLEQQTDKRIVNIIRKYSLDFNYCFNHWKAVYKHEQRHVLEQTKYKQWIFEQYPQCYKIIKDYDFSDMKSIDLLRNVSIRQAITTICKLENKRQQLVVAQSSITSLTAATTSMQGCLPKPQS</sequence>
<evidence type="ECO:0000313" key="3">
    <source>
        <dbReference type="Proteomes" id="UP000682733"/>
    </source>
</evidence>
<dbReference type="Proteomes" id="UP000677228">
    <property type="component" value="Unassembled WGS sequence"/>
</dbReference>
<accession>A0A8S2GEY6</accession>
<gene>
    <name evidence="1" type="ORF">OVA965_LOCUS920</name>
    <name evidence="2" type="ORF">TMI583_LOCUS921</name>
</gene>
<reference evidence="2" key="1">
    <citation type="submission" date="2021-02" db="EMBL/GenBank/DDBJ databases">
        <authorList>
            <person name="Nowell W R."/>
        </authorList>
    </citation>
    <scope>NUCLEOTIDE SEQUENCE</scope>
</reference>
<dbReference type="Proteomes" id="UP000682733">
    <property type="component" value="Unassembled WGS sequence"/>
</dbReference>
<dbReference type="AlphaFoldDB" id="A0A8S2GEY6"/>
<comment type="caution">
    <text evidence="2">The sequence shown here is derived from an EMBL/GenBank/DDBJ whole genome shotgun (WGS) entry which is preliminary data.</text>
</comment>
<protein>
    <submittedName>
        <fullName evidence="2">Uncharacterized protein</fullName>
    </submittedName>
</protein>
<evidence type="ECO:0000313" key="2">
    <source>
        <dbReference type="EMBL" id="CAF3508590.1"/>
    </source>
</evidence>
<evidence type="ECO:0000313" key="1">
    <source>
        <dbReference type="EMBL" id="CAF0732697.1"/>
    </source>
</evidence>
<proteinExistence type="predicted"/>
<name>A0A8S2GEY6_9BILA</name>
<dbReference type="EMBL" id="CAJOBA010000149">
    <property type="protein sequence ID" value="CAF3508590.1"/>
    <property type="molecule type" value="Genomic_DNA"/>
</dbReference>
<organism evidence="2 3">
    <name type="scientific">Didymodactylos carnosus</name>
    <dbReference type="NCBI Taxonomy" id="1234261"/>
    <lineage>
        <taxon>Eukaryota</taxon>
        <taxon>Metazoa</taxon>
        <taxon>Spiralia</taxon>
        <taxon>Gnathifera</taxon>
        <taxon>Rotifera</taxon>
        <taxon>Eurotatoria</taxon>
        <taxon>Bdelloidea</taxon>
        <taxon>Philodinida</taxon>
        <taxon>Philodinidae</taxon>
        <taxon>Didymodactylos</taxon>
    </lineage>
</organism>
<dbReference type="EMBL" id="CAJNOK010000149">
    <property type="protein sequence ID" value="CAF0732697.1"/>
    <property type="molecule type" value="Genomic_DNA"/>
</dbReference>